<dbReference type="Pfam" id="PF00102">
    <property type="entry name" value="Y_phosphatase"/>
    <property type="match status" value="1"/>
</dbReference>
<name>A0AAE1KQC0_PETCI</name>
<dbReference type="AlphaFoldDB" id="A0AAE1KQC0"/>
<sequence length="233" mass="26694">MVGMRACPRTPKLQQPLPGLRDANNKYYFVASQGPKRNSINDFWRMVWELRVYTIVMLTNLKEKGREKCAEYWPTTGGVPLRSGNVTISNQNEDVGDNHVVRYLVINVREKIRLVKQYHFTSWPDFGVPSHEHNLLHFLKEVRDTMTYTGKHIVVHCSAGVGRSGTFIGLWNLVDLLEAQTIINIINVRCSVLDMRECRPSMVQSQGESDIQKQLNHGVGGEEVDFKEKVLVR</sequence>
<dbReference type="EMBL" id="JAWQEG010001301">
    <property type="protein sequence ID" value="KAK3880674.1"/>
    <property type="molecule type" value="Genomic_DNA"/>
</dbReference>
<dbReference type="GO" id="GO:0004725">
    <property type="term" value="F:protein tyrosine phosphatase activity"/>
    <property type="evidence" value="ECO:0007669"/>
    <property type="project" value="InterPro"/>
</dbReference>
<dbReference type="InterPro" id="IPR000387">
    <property type="entry name" value="Tyr_Pase_dom"/>
</dbReference>
<comment type="caution">
    <text evidence="3">The sequence shown here is derived from an EMBL/GenBank/DDBJ whole genome shotgun (WGS) entry which is preliminary data.</text>
</comment>
<proteinExistence type="predicted"/>
<reference evidence="3" key="1">
    <citation type="submission" date="2023-10" db="EMBL/GenBank/DDBJ databases">
        <title>Genome assemblies of two species of porcelain crab, Petrolisthes cinctipes and Petrolisthes manimaculis (Anomura: Porcellanidae).</title>
        <authorList>
            <person name="Angst P."/>
        </authorList>
    </citation>
    <scope>NUCLEOTIDE SEQUENCE</scope>
    <source>
        <strain evidence="3">PB745_01</strain>
        <tissue evidence="3">Gill</tissue>
    </source>
</reference>
<dbReference type="PROSITE" id="PS00383">
    <property type="entry name" value="TYR_PHOSPHATASE_1"/>
    <property type="match status" value="1"/>
</dbReference>
<gene>
    <name evidence="3" type="ORF">Pcinc_014832</name>
</gene>
<evidence type="ECO:0000313" key="3">
    <source>
        <dbReference type="EMBL" id="KAK3880674.1"/>
    </source>
</evidence>
<dbReference type="InterPro" id="IPR000242">
    <property type="entry name" value="PTP_cat"/>
</dbReference>
<dbReference type="SMART" id="SM00194">
    <property type="entry name" value="PTPc"/>
    <property type="match status" value="1"/>
</dbReference>
<dbReference type="PANTHER" id="PTHR19134:SF553">
    <property type="entry name" value="TYROSINE-PROTEIN PHOSPHATASE 10D-RELATED"/>
    <property type="match status" value="1"/>
</dbReference>
<evidence type="ECO:0000259" key="1">
    <source>
        <dbReference type="PROSITE" id="PS50055"/>
    </source>
</evidence>
<dbReference type="PANTHER" id="PTHR19134">
    <property type="entry name" value="RECEPTOR-TYPE TYROSINE-PROTEIN PHOSPHATASE"/>
    <property type="match status" value="1"/>
</dbReference>
<dbReference type="InterPro" id="IPR050348">
    <property type="entry name" value="Protein-Tyr_Phosphatase"/>
</dbReference>
<evidence type="ECO:0000313" key="4">
    <source>
        <dbReference type="Proteomes" id="UP001286313"/>
    </source>
</evidence>
<dbReference type="GO" id="GO:0048666">
    <property type="term" value="P:neuron development"/>
    <property type="evidence" value="ECO:0007669"/>
    <property type="project" value="UniProtKB-ARBA"/>
</dbReference>
<keyword evidence="4" id="KW-1185">Reference proteome</keyword>
<dbReference type="InterPro" id="IPR003595">
    <property type="entry name" value="Tyr_Pase_cat"/>
</dbReference>
<dbReference type="InterPro" id="IPR016130">
    <property type="entry name" value="Tyr_Pase_AS"/>
</dbReference>
<dbReference type="Proteomes" id="UP001286313">
    <property type="component" value="Unassembled WGS sequence"/>
</dbReference>
<organism evidence="3 4">
    <name type="scientific">Petrolisthes cinctipes</name>
    <name type="common">Flat porcelain crab</name>
    <dbReference type="NCBI Taxonomy" id="88211"/>
    <lineage>
        <taxon>Eukaryota</taxon>
        <taxon>Metazoa</taxon>
        <taxon>Ecdysozoa</taxon>
        <taxon>Arthropoda</taxon>
        <taxon>Crustacea</taxon>
        <taxon>Multicrustacea</taxon>
        <taxon>Malacostraca</taxon>
        <taxon>Eumalacostraca</taxon>
        <taxon>Eucarida</taxon>
        <taxon>Decapoda</taxon>
        <taxon>Pleocyemata</taxon>
        <taxon>Anomura</taxon>
        <taxon>Galatheoidea</taxon>
        <taxon>Porcellanidae</taxon>
        <taxon>Petrolisthes</taxon>
    </lineage>
</organism>
<dbReference type="PRINTS" id="PR00700">
    <property type="entry name" value="PRTYPHPHTASE"/>
</dbReference>
<dbReference type="InterPro" id="IPR029021">
    <property type="entry name" value="Prot-tyrosine_phosphatase-like"/>
</dbReference>
<dbReference type="CDD" id="cd00047">
    <property type="entry name" value="PTPc"/>
    <property type="match status" value="1"/>
</dbReference>
<evidence type="ECO:0000259" key="2">
    <source>
        <dbReference type="PROSITE" id="PS50056"/>
    </source>
</evidence>
<dbReference type="Gene3D" id="3.90.190.10">
    <property type="entry name" value="Protein tyrosine phosphatase superfamily"/>
    <property type="match status" value="1"/>
</dbReference>
<dbReference type="PROSITE" id="PS50055">
    <property type="entry name" value="TYR_PHOSPHATASE_PTP"/>
    <property type="match status" value="1"/>
</dbReference>
<dbReference type="PROSITE" id="PS50056">
    <property type="entry name" value="TYR_PHOSPHATASE_2"/>
    <property type="match status" value="1"/>
</dbReference>
<dbReference type="SMART" id="SM00404">
    <property type="entry name" value="PTPc_motif"/>
    <property type="match status" value="1"/>
</dbReference>
<accession>A0AAE1KQC0</accession>
<protein>
    <submittedName>
        <fullName evidence="3">Uncharacterized protein</fullName>
    </submittedName>
</protein>
<feature type="domain" description="Tyrosine specific protein phosphatases" evidence="2">
    <location>
        <begin position="133"/>
        <end position="210"/>
    </location>
</feature>
<dbReference type="SUPFAM" id="SSF52799">
    <property type="entry name" value="(Phosphotyrosine protein) phosphatases II"/>
    <property type="match status" value="1"/>
</dbReference>
<feature type="domain" description="Tyrosine-protein phosphatase" evidence="1">
    <location>
        <begin position="22"/>
        <end position="208"/>
    </location>
</feature>